<dbReference type="RefSeq" id="WP_120542069.1">
    <property type="nucleotide sequence ID" value="NZ_RAVZ01000125.1"/>
</dbReference>
<dbReference type="AlphaFoldDB" id="A0A3A8J8K9"/>
<proteinExistence type="predicted"/>
<protein>
    <submittedName>
        <fullName evidence="1">Uncharacterized protein</fullName>
    </submittedName>
</protein>
<sequence length="203" mass="22142">MAFRFLAIPAHRLVDFPNTLPDDERLEPELPPVHEAVERALAGAEFRDLRARDRMRALLQGDQPPALGSPGKGFGPSAVFAKPPQDLPALLRLADELEDMARREAGERALVWKCGQCNARYAVPVALVRQVSIRCERCGTPVELSSQQSLGEEALIDPFQGAVNTSRHELATFFREAMARGWPVLVSEGGAPAPRTRASTPAA</sequence>
<dbReference type="Proteomes" id="UP000268094">
    <property type="component" value="Unassembled WGS sequence"/>
</dbReference>
<name>A0A3A8J8K9_9BACT</name>
<reference evidence="2" key="1">
    <citation type="submission" date="2018-09" db="EMBL/GenBank/DDBJ databases">
        <authorList>
            <person name="Livingstone P.G."/>
            <person name="Whitworth D.E."/>
        </authorList>
    </citation>
    <scope>NUCLEOTIDE SEQUENCE [LARGE SCALE GENOMIC DNA]</scope>
    <source>
        <strain evidence="2">CA054A</strain>
    </source>
</reference>
<comment type="caution">
    <text evidence="1">The sequence shown here is derived from an EMBL/GenBank/DDBJ whole genome shotgun (WGS) entry which is preliminary data.</text>
</comment>
<gene>
    <name evidence="1" type="ORF">D7V88_19020</name>
</gene>
<dbReference type="EMBL" id="RAVZ01000125">
    <property type="protein sequence ID" value="RKG85843.1"/>
    <property type="molecule type" value="Genomic_DNA"/>
</dbReference>
<accession>A0A3A8J8K9</accession>
<evidence type="ECO:0000313" key="2">
    <source>
        <dbReference type="Proteomes" id="UP000268094"/>
    </source>
</evidence>
<evidence type="ECO:0000313" key="1">
    <source>
        <dbReference type="EMBL" id="RKG85843.1"/>
    </source>
</evidence>
<dbReference type="OrthoDB" id="5506665at2"/>
<organism evidence="1 2">
    <name type="scientific">Corallococcus terminator</name>
    <dbReference type="NCBI Taxonomy" id="2316733"/>
    <lineage>
        <taxon>Bacteria</taxon>
        <taxon>Pseudomonadati</taxon>
        <taxon>Myxococcota</taxon>
        <taxon>Myxococcia</taxon>
        <taxon>Myxococcales</taxon>
        <taxon>Cystobacterineae</taxon>
        <taxon>Myxococcaceae</taxon>
        <taxon>Corallococcus</taxon>
    </lineage>
</organism>
<keyword evidence="2" id="KW-1185">Reference proteome</keyword>